<gene>
    <name evidence="2" type="ORF">SAMN02745123_03757</name>
</gene>
<dbReference type="Proteomes" id="UP000183997">
    <property type="component" value="Unassembled WGS sequence"/>
</dbReference>
<name>A0A1M6WT83_9FIRM</name>
<dbReference type="EMBL" id="FRAR01000034">
    <property type="protein sequence ID" value="SHK96851.1"/>
    <property type="molecule type" value="Genomic_DNA"/>
</dbReference>
<dbReference type="SUPFAM" id="SSF143100">
    <property type="entry name" value="TTHA1013/TTHA0281-like"/>
    <property type="match status" value="1"/>
</dbReference>
<accession>A0A1M6WT83</accession>
<sequence>MKKDRYIFPAIFDYADDGISIEFPDLPDCLPCAHSDEEAVSNTKEAMALHLYSMEQDGDQIPEPTPVTKLQPQRNQAVVLVDVWMPVYRSAIENKAVKKTLTIPKWLNDLAEQEKVNFSQILQEALKQNLGISNR</sequence>
<dbReference type="InterPro" id="IPR031807">
    <property type="entry name" value="HicB-like"/>
</dbReference>
<dbReference type="Gene3D" id="3.30.160.250">
    <property type="match status" value="1"/>
</dbReference>
<feature type="domain" description="HicB-like antitoxin of toxin-antitoxin system" evidence="1">
    <location>
        <begin position="16"/>
        <end position="113"/>
    </location>
</feature>
<evidence type="ECO:0000313" key="2">
    <source>
        <dbReference type="EMBL" id="SHK96851.1"/>
    </source>
</evidence>
<reference evidence="3" key="1">
    <citation type="submission" date="2016-11" db="EMBL/GenBank/DDBJ databases">
        <authorList>
            <person name="Varghese N."/>
            <person name="Submissions S."/>
        </authorList>
    </citation>
    <scope>NUCLEOTIDE SEQUENCE [LARGE SCALE GENOMIC DNA]</scope>
    <source>
        <strain evidence="3">DSM 10349</strain>
    </source>
</reference>
<protein>
    <submittedName>
        <fullName evidence="2">Predicted nuclease of the RNAse H fold, HicB family</fullName>
    </submittedName>
</protein>
<evidence type="ECO:0000313" key="3">
    <source>
        <dbReference type="Proteomes" id="UP000183997"/>
    </source>
</evidence>
<evidence type="ECO:0000259" key="1">
    <source>
        <dbReference type="Pfam" id="PF15919"/>
    </source>
</evidence>
<dbReference type="AlphaFoldDB" id="A0A1M6WT83"/>
<proteinExistence type="predicted"/>
<organism evidence="2 3">
    <name type="scientific">Desulforamulus aeronauticus DSM 10349</name>
    <dbReference type="NCBI Taxonomy" id="1121421"/>
    <lineage>
        <taxon>Bacteria</taxon>
        <taxon>Bacillati</taxon>
        <taxon>Bacillota</taxon>
        <taxon>Clostridia</taxon>
        <taxon>Eubacteriales</taxon>
        <taxon>Peptococcaceae</taxon>
        <taxon>Desulforamulus</taxon>
    </lineage>
</organism>
<dbReference type="STRING" id="1121421.SAMN02745123_03757"/>
<dbReference type="Pfam" id="PF15919">
    <property type="entry name" value="HicB_lk_antitox"/>
    <property type="match status" value="1"/>
</dbReference>
<keyword evidence="3" id="KW-1185">Reference proteome</keyword>
<dbReference type="RefSeq" id="WP_072917399.1">
    <property type="nucleotide sequence ID" value="NZ_FRAR01000034.1"/>
</dbReference>
<dbReference type="InterPro" id="IPR035069">
    <property type="entry name" value="TTHA1013/TTHA0281-like"/>
</dbReference>
<dbReference type="OrthoDB" id="5419659at2"/>